<dbReference type="KEGG" id="doe:DENOEST_1661"/>
<dbReference type="SUPFAM" id="SSF109604">
    <property type="entry name" value="HD-domain/PDEase-like"/>
    <property type="match status" value="1"/>
</dbReference>
<name>A0A6S6XS64_9PROT</name>
<keyword evidence="2" id="KW-1185">Reference proteome</keyword>
<dbReference type="PANTHER" id="PTHR33525:SF3">
    <property type="entry name" value="RIBONUCLEASE Y"/>
    <property type="match status" value="1"/>
</dbReference>
<proteinExistence type="predicted"/>
<dbReference type="AlphaFoldDB" id="A0A6S6XS64"/>
<protein>
    <submittedName>
        <fullName evidence="1">Uncharacterized protein</fullName>
    </submittedName>
</protein>
<dbReference type="EMBL" id="LR778301">
    <property type="protein sequence ID" value="CAB1368826.1"/>
    <property type="molecule type" value="Genomic_DNA"/>
</dbReference>
<organism evidence="1 2">
    <name type="scientific">Denitratisoma oestradiolicum</name>
    <dbReference type="NCBI Taxonomy" id="311182"/>
    <lineage>
        <taxon>Bacteria</taxon>
        <taxon>Pseudomonadati</taxon>
        <taxon>Pseudomonadota</taxon>
        <taxon>Betaproteobacteria</taxon>
        <taxon>Nitrosomonadales</taxon>
        <taxon>Sterolibacteriaceae</taxon>
        <taxon>Denitratisoma</taxon>
    </lineage>
</organism>
<dbReference type="InterPro" id="IPR013976">
    <property type="entry name" value="HDOD"/>
</dbReference>
<reference evidence="1 2" key="1">
    <citation type="submission" date="2020-03" db="EMBL/GenBank/DDBJ databases">
        <authorList>
            <consortium name="Genoscope - CEA"/>
            <person name="William W."/>
        </authorList>
    </citation>
    <scope>NUCLEOTIDE SEQUENCE [LARGE SCALE GENOMIC DNA]</scope>
    <source>
        <strain evidence="2">DSM 16959</strain>
    </source>
</reference>
<dbReference type="PANTHER" id="PTHR33525">
    <property type="match status" value="1"/>
</dbReference>
<dbReference type="PROSITE" id="PS51833">
    <property type="entry name" value="HDOD"/>
    <property type="match status" value="1"/>
</dbReference>
<accession>A0A6S6XS64</accession>
<dbReference type="Gene3D" id="1.10.3210.10">
    <property type="entry name" value="Hypothetical protein af1432"/>
    <property type="match status" value="1"/>
</dbReference>
<dbReference type="Proteomes" id="UP000515733">
    <property type="component" value="Chromosome"/>
</dbReference>
<dbReference type="OrthoDB" id="9126875at2"/>
<sequence length="284" mass="32661">MLESPFPDIEAWSLFYESAELPVLRHSLQQLDQIRERANTANTRTLAAIILRDPLLTLRVLNYIEQHRARRQLTDITTIERALMMIGMEPFFRDFRNLPLVEDRLKAHPRALLGLLKVIARARRAAAWAREWAVIRHDLDVDEITVAALLRYVSDMLMWCFAPTLALKVRELQAQDRHLRSSIAQQTVFNMKLDELQMVLVRQWHLPELLTTLMDPAQSENPRIRNVMLACDLARHSDNGWDDLALPDDYRAIEELLHLDHPSLMGKLGLDDNGRPPASSGTAA</sequence>
<dbReference type="Pfam" id="PF08668">
    <property type="entry name" value="HDOD"/>
    <property type="match status" value="1"/>
</dbReference>
<evidence type="ECO:0000313" key="2">
    <source>
        <dbReference type="Proteomes" id="UP000515733"/>
    </source>
</evidence>
<gene>
    <name evidence="1" type="ORF">DENOEST_1661</name>
</gene>
<evidence type="ECO:0000313" key="1">
    <source>
        <dbReference type="EMBL" id="CAB1368826.1"/>
    </source>
</evidence>
<dbReference type="RefSeq" id="WP_145768874.1">
    <property type="nucleotide sequence ID" value="NZ_LR778301.1"/>
</dbReference>
<dbReference type="InterPro" id="IPR052340">
    <property type="entry name" value="RNase_Y/CdgJ"/>
</dbReference>